<reference evidence="2" key="1">
    <citation type="journal article" date="2023" name="G3 (Bethesda)">
        <title>Genome assembly and association tests identify interacting loci associated with vigor, precocity, and sex in interspecific pistachio rootstocks.</title>
        <authorList>
            <person name="Palmer W."/>
            <person name="Jacygrad E."/>
            <person name="Sagayaradj S."/>
            <person name="Cavanaugh K."/>
            <person name="Han R."/>
            <person name="Bertier L."/>
            <person name="Beede B."/>
            <person name="Kafkas S."/>
            <person name="Golino D."/>
            <person name="Preece J."/>
            <person name="Michelmore R."/>
        </authorList>
    </citation>
    <scope>NUCLEOTIDE SEQUENCE [LARGE SCALE GENOMIC DNA]</scope>
</reference>
<organism evidence="1 2">
    <name type="scientific">Pistacia atlantica</name>
    <dbReference type="NCBI Taxonomy" id="434234"/>
    <lineage>
        <taxon>Eukaryota</taxon>
        <taxon>Viridiplantae</taxon>
        <taxon>Streptophyta</taxon>
        <taxon>Embryophyta</taxon>
        <taxon>Tracheophyta</taxon>
        <taxon>Spermatophyta</taxon>
        <taxon>Magnoliopsida</taxon>
        <taxon>eudicotyledons</taxon>
        <taxon>Gunneridae</taxon>
        <taxon>Pentapetalae</taxon>
        <taxon>rosids</taxon>
        <taxon>malvids</taxon>
        <taxon>Sapindales</taxon>
        <taxon>Anacardiaceae</taxon>
        <taxon>Pistacia</taxon>
    </lineage>
</organism>
<comment type="caution">
    <text evidence="1">The sequence shown here is derived from an EMBL/GenBank/DDBJ whole genome shotgun (WGS) entry which is preliminary data.</text>
</comment>
<gene>
    <name evidence="1" type="ORF">Patl1_05913</name>
</gene>
<dbReference type="Proteomes" id="UP001164250">
    <property type="component" value="Chromosome 3"/>
</dbReference>
<keyword evidence="2" id="KW-1185">Reference proteome</keyword>
<evidence type="ECO:0000313" key="2">
    <source>
        <dbReference type="Proteomes" id="UP001164250"/>
    </source>
</evidence>
<dbReference type="EMBL" id="CM047899">
    <property type="protein sequence ID" value="KAJ0101609.1"/>
    <property type="molecule type" value="Genomic_DNA"/>
</dbReference>
<protein>
    <submittedName>
        <fullName evidence="1">Uncharacterized protein</fullName>
    </submittedName>
</protein>
<proteinExistence type="predicted"/>
<accession>A0ACC1BRJ6</accession>
<sequence length="126" mass="14114">MTIPNMTTQIDYFQQLLEEKHYTKDALDSSVALVSLAGNDYVAYIFTNGSPKDMSEFSKAIIKQLAMNLKRIYSLGVQKVGVIGLEPASCLPVNSNQTCSETWNRGSKFHNRNLKQAVKILNNEII</sequence>
<evidence type="ECO:0000313" key="1">
    <source>
        <dbReference type="EMBL" id="KAJ0101609.1"/>
    </source>
</evidence>
<name>A0ACC1BRJ6_9ROSI</name>